<evidence type="ECO:0000259" key="2">
    <source>
        <dbReference type="PROSITE" id="PS51746"/>
    </source>
</evidence>
<keyword evidence="4" id="KW-1185">Reference proteome</keyword>
<feature type="domain" description="PPM-type phosphatase" evidence="2">
    <location>
        <begin position="79"/>
        <end position="349"/>
    </location>
</feature>
<name>A0ABQ3X1C0_9ACTN</name>
<feature type="region of interest" description="Disordered" evidence="1">
    <location>
        <begin position="137"/>
        <end position="159"/>
    </location>
</feature>
<proteinExistence type="predicted"/>
<comment type="caution">
    <text evidence="3">The sequence shown here is derived from an EMBL/GenBank/DDBJ whole genome shotgun (WGS) entry which is preliminary data.</text>
</comment>
<evidence type="ECO:0000313" key="4">
    <source>
        <dbReference type="Proteomes" id="UP000612282"/>
    </source>
</evidence>
<evidence type="ECO:0000313" key="3">
    <source>
        <dbReference type="EMBL" id="GID52188.1"/>
    </source>
</evidence>
<dbReference type="SMART" id="SM00332">
    <property type="entry name" value="PP2Cc"/>
    <property type="match status" value="1"/>
</dbReference>
<dbReference type="RefSeq" id="WP_203792992.1">
    <property type="nucleotide sequence ID" value="NZ_BAAAQE010000020.1"/>
</dbReference>
<dbReference type="InterPro" id="IPR001932">
    <property type="entry name" value="PPM-type_phosphatase-like_dom"/>
</dbReference>
<feature type="compositionally biased region" description="Acidic residues" evidence="1">
    <location>
        <begin position="144"/>
        <end position="155"/>
    </location>
</feature>
<dbReference type="PROSITE" id="PS51746">
    <property type="entry name" value="PPM_2"/>
    <property type="match status" value="1"/>
</dbReference>
<reference evidence="3 4" key="1">
    <citation type="submission" date="2021-01" db="EMBL/GenBank/DDBJ databases">
        <title>Whole genome shotgun sequence of Actinoplanes couchii NBRC 106145.</title>
        <authorList>
            <person name="Komaki H."/>
            <person name="Tamura T."/>
        </authorList>
    </citation>
    <scope>NUCLEOTIDE SEQUENCE [LARGE SCALE GENOMIC DNA]</scope>
    <source>
        <strain evidence="3 4">NBRC 106145</strain>
    </source>
</reference>
<dbReference type="CDD" id="cd00143">
    <property type="entry name" value="PP2Cc"/>
    <property type="match status" value="1"/>
</dbReference>
<dbReference type="Proteomes" id="UP000612282">
    <property type="component" value="Unassembled WGS sequence"/>
</dbReference>
<dbReference type="Gene3D" id="3.60.40.10">
    <property type="entry name" value="PPM-type phosphatase domain"/>
    <property type="match status" value="1"/>
</dbReference>
<dbReference type="InterPro" id="IPR036457">
    <property type="entry name" value="PPM-type-like_dom_sf"/>
</dbReference>
<protein>
    <recommendedName>
        <fullName evidence="2">PPM-type phosphatase domain-containing protein</fullName>
    </recommendedName>
</protein>
<evidence type="ECO:0000256" key="1">
    <source>
        <dbReference type="SAM" id="MobiDB-lite"/>
    </source>
</evidence>
<organism evidence="3 4">
    <name type="scientific">Actinoplanes couchii</name>
    <dbReference type="NCBI Taxonomy" id="403638"/>
    <lineage>
        <taxon>Bacteria</taxon>
        <taxon>Bacillati</taxon>
        <taxon>Actinomycetota</taxon>
        <taxon>Actinomycetes</taxon>
        <taxon>Micromonosporales</taxon>
        <taxon>Micromonosporaceae</taxon>
        <taxon>Actinoplanes</taxon>
    </lineage>
</organism>
<dbReference type="Pfam" id="PF13672">
    <property type="entry name" value="PP2C_2"/>
    <property type="match status" value="1"/>
</dbReference>
<dbReference type="SUPFAM" id="SSF81606">
    <property type="entry name" value="PP2C-like"/>
    <property type="match status" value="1"/>
</dbReference>
<accession>A0ABQ3X1C0</accession>
<gene>
    <name evidence="3" type="ORF">Aco03nite_005920</name>
</gene>
<dbReference type="EMBL" id="BOMG01000011">
    <property type="protein sequence ID" value="GID52188.1"/>
    <property type="molecule type" value="Genomic_DNA"/>
</dbReference>
<feature type="region of interest" description="Disordered" evidence="1">
    <location>
        <begin position="69"/>
        <end position="89"/>
    </location>
</feature>
<sequence>MIVTECTSCDEERAAGASFCEACGRKLAEPASEVELPAAKKDCVRCGAAGSVGDDGYCEECGMMAGRSRDHLEADGGPSGAAVSDRGRRHHRNEDAMWLAVGVEAADVVVCDGVSASFDPDAASDIAVRAAGELLAGARHPDEPAGEEGDPDGTADLEGLERPAGAAGLAGAVSHAIAGAAAAVASLAHTGDPRRAAANPACTIIAAAIRGPHVGYGWVGDSRIYWLGPEGPAEQLTEDDSWATHVIAMGVDPVTAMNDPKAHAITAWLGADAGPVAPRVRSFTASEPGHLILCSDGLWNYLPDAADFGSVVRDCLETANSLLGATRALVAYANAAGGADNITVALIPVRPAEPTTTELA</sequence>